<dbReference type="STRING" id="3760.M5WX64"/>
<dbReference type="Pfam" id="PF25079">
    <property type="entry name" value="COB_C"/>
    <property type="match status" value="1"/>
</dbReference>
<dbReference type="AlphaFoldDB" id="M5WX64"/>
<dbReference type="HOGENOM" id="CLU_1339502_0_0_1"/>
<dbReference type="GO" id="GO:0098552">
    <property type="term" value="C:side of membrane"/>
    <property type="evidence" value="ECO:0007669"/>
    <property type="project" value="UniProtKB-KW"/>
</dbReference>
<organism evidence="8 9">
    <name type="scientific">Prunus persica</name>
    <name type="common">Peach</name>
    <name type="synonym">Amygdalus persica</name>
    <dbReference type="NCBI Taxonomy" id="3760"/>
    <lineage>
        <taxon>Eukaryota</taxon>
        <taxon>Viridiplantae</taxon>
        <taxon>Streptophyta</taxon>
        <taxon>Embryophyta</taxon>
        <taxon>Tracheophyta</taxon>
        <taxon>Spermatophyta</taxon>
        <taxon>Magnoliopsida</taxon>
        <taxon>eudicotyledons</taxon>
        <taxon>Gunneridae</taxon>
        <taxon>Pentapetalae</taxon>
        <taxon>rosids</taxon>
        <taxon>fabids</taxon>
        <taxon>Rosales</taxon>
        <taxon>Rosaceae</taxon>
        <taxon>Amygdaloideae</taxon>
        <taxon>Amygdaleae</taxon>
        <taxon>Prunus</taxon>
    </lineage>
</organism>
<gene>
    <name evidence="8" type="ORF">PRUPE_3G250500</name>
</gene>
<keyword evidence="3" id="KW-0336">GPI-anchor</keyword>
<dbReference type="Gramene" id="ONI18976">
    <property type="protein sequence ID" value="ONI18976"/>
    <property type="gene ID" value="PRUPE_3G250500"/>
</dbReference>
<dbReference type="PANTHER" id="PTHR31673:SF61">
    <property type="entry name" value="PROTEIN COBRA"/>
    <property type="match status" value="1"/>
</dbReference>
<accession>M5WX64</accession>
<comment type="similarity">
    <text evidence="2">Belongs to the COBRA family.</text>
</comment>
<evidence type="ECO:0000256" key="4">
    <source>
        <dbReference type="ARBA" id="ARBA00022729"/>
    </source>
</evidence>
<dbReference type="InterPro" id="IPR056900">
    <property type="entry name" value="COB_C"/>
</dbReference>
<evidence type="ECO:0000256" key="3">
    <source>
        <dbReference type="ARBA" id="ARBA00022622"/>
    </source>
</evidence>
<reference evidence="8 9" key="1">
    <citation type="journal article" date="2013" name="Nat. Genet.">
        <title>The high-quality draft genome of peach (Prunus persica) identifies unique patterns of genetic diversity, domestication and genome evolution.</title>
        <authorList>
            <consortium name="International Peach Genome Initiative"/>
            <person name="Verde I."/>
            <person name="Abbott A.G."/>
            <person name="Scalabrin S."/>
            <person name="Jung S."/>
            <person name="Shu S."/>
            <person name="Marroni F."/>
            <person name="Zhebentyayeva T."/>
            <person name="Dettori M.T."/>
            <person name="Grimwood J."/>
            <person name="Cattonaro F."/>
            <person name="Zuccolo A."/>
            <person name="Rossini L."/>
            <person name="Jenkins J."/>
            <person name="Vendramin E."/>
            <person name="Meisel L.A."/>
            <person name="Decroocq V."/>
            <person name="Sosinski B."/>
            <person name="Prochnik S."/>
            <person name="Mitros T."/>
            <person name="Policriti A."/>
            <person name="Cipriani G."/>
            <person name="Dondini L."/>
            <person name="Ficklin S."/>
            <person name="Goodstein D.M."/>
            <person name="Xuan P."/>
            <person name="Del Fabbro C."/>
            <person name="Aramini V."/>
            <person name="Copetti D."/>
            <person name="Gonzalez S."/>
            <person name="Horner D.S."/>
            <person name="Falchi R."/>
            <person name="Lucas S."/>
            <person name="Mica E."/>
            <person name="Maldonado J."/>
            <person name="Lazzari B."/>
            <person name="Bielenberg D."/>
            <person name="Pirona R."/>
            <person name="Miculan M."/>
            <person name="Barakat A."/>
            <person name="Testolin R."/>
            <person name="Stella A."/>
            <person name="Tartarini S."/>
            <person name="Tonutti P."/>
            <person name="Arus P."/>
            <person name="Orellana A."/>
            <person name="Wells C."/>
            <person name="Main D."/>
            <person name="Vizzotto G."/>
            <person name="Silva H."/>
            <person name="Salamini F."/>
            <person name="Schmutz J."/>
            <person name="Morgante M."/>
            <person name="Rokhsar D.S."/>
        </authorList>
    </citation>
    <scope>NUCLEOTIDE SEQUENCE [LARGE SCALE GENOMIC DNA]</scope>
    <source>
        <strain evidence="9">cv. Nemared</strain>
    </source>
</reference>
<dbReference type="InterPro" id="IPR006918">
    <property type="entry name" value="COBRA_pln"/>
</dbReference>
<sequence>MNYSDWNLVNGDYCQMSQHDAYPSLPKIESKLYFISIFVLGVALHYRHIQAPGWSIGWTWVKKEAIWPMLGSEATRRGENCSSLKDAIPHNLSWVPNGALDVGFFTITIAQSETTYKDVRVPKNFTLKAPGPGYTCGSTMTWNMAYTFSPFIAREMPTCCVSLFAFYDSNIVSCPTSSCGCRSNTSSSEICAEKFKAQVRPMDRT</sequence>
<evidence type="ECO:0000256" key="1">
    <source>
        <dbReference type="ARBA" id="ARBA00004609"/>
    </source>
</evidence>
<dbReference type="Pfam" id="PF04833">
    <property type="entry name" value="COBRA"/>
    <property type="match status" value="1"/>
</dbReference>
<evidence type="ECO:0000256" key="5">
    <source>
        <dbReference type="ARBA" id="ARBA00023180"/>
    </source>
</evidence>
<comment type="subcellular location">
    <subcellularLocation>
        <location evidence="1">Cell membrane</location>
        <topology evidence="1">Lipid-anchor</topology>
        <topology evidence="1">GPI-anchor</topology>
    </subcellularLocation>
</comment>
<dbReference type="eggNOG" id="ENOG502QTGW">
    <property type="taxonomic scope" value="Eukaryota"/>
</dbReference>
<feature type="domain" description="COBRA C-terminal" evidence="7">
    <location>
        <begin position="158"/>
        <end position="193"/>
    </location>
</feature>
<dbReference type="GO" id="GO:0010215">
    <property type="term" value="P:cellulose microfibril organization"/>
    <property type="evidence" value="ECO:0007669"/>
    <property type="project" value="InterPro"/>
</dbReference>
<keyword evidence="6" id="KW-0449">Lipoprotein</keyword>
<dbReference type="Proteomes" id="UP000006882">
    <property type="component" value="Chromosome G3"/>
</dbReference>
<name>M5WX64_PRUPE</name>
<evidence type="ECO:0000259" key="7">
    <source>
        <dbReference type="Pfam" id="PF25079"/>
    </source>
</evidence>
<proteinExistence type="inferred from homology"/>
<keyword evidence="5" id="KW-0325">Glycoprotein</keyword>
<evidence type="ECO:0000313" key="8">
    <source>
        <dbReference type="EMBL" id="ONI18976.1"/>
    </source>
</evidence>
<evidence type="ECO:0000256" key="2">
    <source>
        <dbReference type="ARBA" id="ARBA00005507"/>
    </source>
</evidence>
<keyword evidence="4" id="KW-0732">Signal</keyword>
<dbReference type="EMBL" id="CM007653">
    <property type="protein sequence ID" value="ONI18976.1"/>
    <property type="molecule type" value="Genomic_DNA"/>
</dbReference>
<keyword evidence="9" id="KW-1185">Reference proteome</keyword>
<evidence type="ECO:0000256" key="6">
    <source>
        <dbReference type="ARBA" id="ARBA00023288"/>
    </source>
</evidence>
<evidence type="ECO:0000313" key="9">
    <source>
        <dbReference type="Proteomes" id="UP000006882"/>
    </source>
</evidence>
<dbReference type="GO" id="GO:0005886">
    <property type="term" value="C:plasma membrane"/>
    <property type="evidence" value="ECO:0007669"/>
    <property type="project" value="UniProtKB-SubCell"/>
</dbReference>
<keyword evidence="3" id="KW-0472">Membrane</keyword>
<dbReference type="PANTHER" id="PTHR31673">
    <property type="entry name" value="PROTEIN COBRA"/>
    <property type="match status" value="1"/>
</dbReference>
<protein>
    <recommendedName>
        <fullName evidence="7">COBRA C-terminal domain-containing protein</fullName>
    </recommendedName>
</protein>